<name>A0A6H1WRG0_9BACT</name>
<protein>
    <submittedName>
        <fullName evidence="2">SagB/ThcOx family dehydrogenase</fullName>
    </submittedName>
</protein>
<dbReference type="PANTHER" id="PTHR43745">
    <property type="entry name" value="NITROREDUCTASE MJ1384-RELATED"/>
    <property type="match status" value="1"/>
</dbReference>
<dbReference type="Pfam" id="PF00881">
    <property type="entry name" value="Nitroreductase"/>
    <property type="match status" value="1"/>
</dbReference>
<dbReference type="SUPFAM" id="SSF55469">
    <property type="entry name" value="FMN-dependent nitroreductase-like"/>
    <property type="match status" value="1"/>
</dbReference>
<feature type="domain" description="Nitroreductase" evidence="1">
    <location>
        <begin position="62"/>
        <end position="241"/>
    </location>
</feature>
<dbReference type="EMBL" id="CP042909">
    <property type="protein sequence ID" value="QJA05782.1"/>
    <property type="molecule type" value="Genomic_DNA"/>
</dbReference>
<dbReference type="GO" id="GO:0016491">
    <property type="term" value="F:oxidoreductase activity"/>
    <property type="evidence" value="ECO:0007669"/>
    <property type="project" value="InterPro"/>
</dbReference>
<dbReference type="CDD" id="cd02142">
    <property type="entry name" value="McbC_SagB-like_oxidoreductase"/>
    <property type="match status" value="1"/>
</dbReference>
<accession>A0A6H1WRG0</accession>
<dbReference type="KEGG" id="tmai:FVE67_02745"/>
<dbReference type="InterPro" id="IPR000415">
    <property type="entry name" value="Nitroreductase-like"/>
</dbReference>
<dbReference type="InterPro" id="IPR029479">
    <property type="entry name" value="Nitroreductase"/>
</dbReference>
<dbReference type="Proteomes" id="UP000501253">
    <property type="component" value="Chromosome"/>
</dbReference>
<dbReference type="PANTHER" id="PTHR43745:SF2">
    <property type="entry name" value="NITROREDUCTASE MJ1384-RELATED"/>
    <property type="match status" value="1"/>
</dbReference>
<evidence type="ECO:0000259" key="1">
    <source>
        <dbReference type="Pfam" id="PF00881"/>
    </source>
</evidence>
<dbReference type="InterPro" id="IPR020051">
    <property type="entry name" value="SagB-type_dehydrogenase"/>
</dbReference>
<dbReference type="AlphaFoldDB" id="A0A6H1WRG0"/>
<evidence type="ECO:0000313" key="2">
    <source>
        <dbReference type="EMBL" id="QJA05782.1"/>
    </source>
</evidence>
<dbReference type="Gene3D" id="3.40.109.10">
    <property type="entry name" value="NADH Oxidase"/>
    <property type="match status" value="1"/>
</dbReference>
<dbReference type="InterPro" id="IPR052544">
    <property type="entry name" value="Bacteriocin_Proc_Enz"/>
</dbReference>
<keyword evidence="3" id="KW-1185">Reference proteome</keyword>
<gene>
    <name evidence="2" type="ORF">FVE67_02745</name>
</gene>
<evidence type="ECO:0000313" key="3">
    <source>
        <dbReference type="Proteomes" id="UP000501253"/>
    </source>
</evidence>
<sequence>MPDYRRSLGFTFLEGTKLRWEDLFREREEIAPAPYFKSYPQAPQVPLPRVRPPAADLFEVLARRRSERIYARRTLTLEELSLLLWAAQGVTARAGRYLLRTAPSAGALYPIETYLSAHRVEGLEPGLYHLEIETWSLAQLSRGNFGPEIKEAALGQGFCETAAAVFVWSAVPRRTMAKYGSRGLRYIFLDAGHLCQNMLLAAEALKLAACPVGAFLDEALNEIFGLDGEEETVIYLATVGHPGR</sequence>
<dbReference type="NCBIfam" id="TIGR03605">
    <property type="entry name" value="antibiot_sagB"/>
    <property type="match status" value="1"/>
</dbReference>
<proteinExistence type="predicted"/>
<reference evidence="2 3" key="1">
    <citation type="submission" date="2019-08" db="EMBL/GenBank/DDBJ databases">
        <title>Complete genome sequence of Thermosulfurimonas marina SU872T, an anaerobic thermophilic chemolithoautotrophic bacterium isolated from a shallow marine hydrothermal vent.</title>
        <authorList>
            <person name="Allioux M."/>
            <person name="Jebbar M."/>
            <person name="Slobodkina G."/>
            <person name="Slobodkin A."/>
            <person name="Moalic Y."/>
            <person name="Frolova A."/>
            <person name="Shao Z."/>
            <person name="Alain K."/>
        </authorList>
    </citation>
    <scope>NUCLEOTIDE SEQUENCE [LARGE SCALE GENOMIC DNA]</scope>
    <source>
        <strain evidence="2 3">SU872</strain>
    </source>
</reference>
<organism evidence="2 3">
    <name type="scientific">Thermosulfurimonas marina</name>
    <dbReference type="NCBI Taxonomy" id="2047767"/>
    <lineage>
        <taxon>Bacteria</taxon>
        <taxon>Pseudomonadati</taxon>
        <taxon>Thermodesulfobacteriota</taxon>
        <taxon>Thermodesulfobacteria</taxon>
        <taxon>Thermodesulfobacteriales</taxon>
        <taxon>Thermodesulfobacteriaceae</taxon>
        <taxon>Thermosulfurimonas</taxon>
    </lineage>
</organism>
<dbReference type="RefSeq" id="WP_168719142.1">
    <property type="nucleotide sequence ID" value="NZ_CP042909.1"/>
</dbReference>